<dbReference type="Pfam" id="PF01527">
    <property type="entry name" value="HTH_Tnp_1"/>
    <property type="match status" value="1"/>
</dbReference>
<reference evidence="1" key="1">
    <citation type="submission" date="2023-01" db="EMBL/GenBank/DDBJ databases">
        <title>Comparative genomic analysis of cold water coral derived Sulfitobacter faviae: insights into their metabolism and habitat adaptation.</title>
        <authorList>
            <person name="Guo Y."/>
            <person name="Lin S."/>
            <person name="Huang Z."/>
            <person name="Tang K."/>
            <person name="Wang X."/>
        </authorList>
    </citation>
    <scope>NUCLEOTIDE SEQUENCE</scope>
    <source>
        <strain evidence="1">SCSIO W_1865</strain>
        <plasmid evidence="1">unnamed1</plasmid>
    </source>
</reference>
<accession>A0AAX3LU76</accession>
<dbReference type="SUPFAM" id="SSF48295">
    <property type="entry name" value="TrpR-like"/>
    <property type="match status" value="1"/>
</dbReference>
<dbReference type="GO" id="GO:0043565">
    <property type="term" value="F:sequence-specific DNA binding"/>
    <property type="evidence" value="ECO:0007669"/>
    <property type="project" value="InterPro"/>
</dbReference>
<dbReference type="RefSeq" id="WP_271690151.1">
    <property type="nucleotide sequence ID" value="NZ_CP116424.1"/>
</dbReference>
<geneLocation type="plasmid" evidence="1 2">
    <name>unnamed1</name>
</geneLocation>
<dbReference type="GO" id="GO:0004803">
    <property type="term" value="F:transposase activity"/>
    <property type="evidence" value="ECO:0007669"/>
    <property type="project" value="InterPro"/>
</dbReference>
<dbReference type="InterPro" id="IPR002514">
    <property type="entry name" value="Transposase_8"/>
</dbReference>
<dbReference type="AlphaFoldDB" id="A0AAX3LU76"/>
<protein>
    <submittedName>
        <fullName evidence="1">Transposase</fullName>
    </submittedName>
</protein>
<dbReference type="Proteomes" id="UP001210770">
    <property type="component" value="Plasmid unnamed1"/>
</dbReference>
<proteinExistence type="predicted"/>
<organism evidence="1 2">
    <name type="scientific">Sulfitobacter faviae</name>
    <dbReference type="NCBI Taxonomy" id="1775881"/>
    <lineage>
        <taxon>Bacteria</taxon>
        <taxon>Pseudomonadati</taxon>
        <taxon>Pseudomonadota</taxon>
        <taxon>Alphaproteobacteria</taxon>
        <taxon>Rhodobacterales</taxon>
        <taxon>Roseobacteraceae</taxon>
        <taxon>Sulfitobacter</taxon>
    </lineage>
</organism>
<sequence length="97" mass="10605">MPSKAGGTRALRVLIEYCASVGLENYASGHRRWSDTTKAQAVADTLEVGATVNAIAERYGVLPIQLSPWRRQAKQRKLLLPAPKAAEPLRIMPHSVV</sequence>
<dbReference type="InterPro" id="IPR010921">
    <property type="entry name" value="Trp_repressor/repl_initiator"/>
</dbReference>
<evidence type="ECO:0000313" key="2">
    <source>
        <dbReference type="Proteomes" id="UP001210770"/>
    </source>
</evidence>
<name>A0AAX3LU76_9RHOB</name>
<gene>
    <name evidence="1" type="ORF">PL336_16520</name>
</gene>
<dbReference type="EMBL" id="CP116424">
    <property type="protein sequence ID" value="WCE72097.1"/>
    <property type="molecule type" value="Genomic_DNA"/>
</dbReference>
<keyword evidence="1" id="KW-0614">Plasmid</keyword>
<dbReference type="GO" id="GO:0006313">
    <property type="term" value="P:DNA transposition"/>
    <property type="evidence" value="ECO:0007669"/>
    <property type="project" value="InterPro"/>
</dbReference>
<evidence type="ECO:0000313" key="1">
    <source>
        <dbReference type="EMBL" id="WCE72097.1"/>
    </source>
</evidence>